<keyword evidence="6" id="KW-1185">Reference proteome</keyword>
<dbReference type="eggNOG" id="COG0640">
    <property type="taxonomic scope" value="Bacteria"/>
</dbReference>
<evidence type="ECO:0000313" key="5">
    <source>
        <dbReference type="EMBL" id="ADL08695.1"/>
    </source>
</evidence>
<keyword evidence="1" id="KW-0805">Transcription regulation</keyword>
<dbReference type="Gene3D" id="1.10.10.10">
    <property type="entry name" value="Winged helix-like DNA-binding domain superfamily/Winged helix DNA-binding domain"/>
    <property type="match status" value="1"/>
</dbReference>
<dbReference type="GO" id="GO:0003700">
    <property type="term" value="F:DNA-binding transcription factor activity"/>
    <property type="evidence" value="ECO:0007669"/>
    <property type="project" value="InterPro"/>
</dbReference>
<organism evidence="5 6">
    <name type="scientific">Thermosediminibacter oceani (strain ATCC BAA-1034 / DSM 16646 / JW/IW-1228P)</name>
    <dbReference type="NCBI Taxonomy" id="555079"/>
    <lineage>
        <taxon>Bacteria</taxon>
        <taxon>Bacillati</taxon>
        <taxon>Bacillota</taxon>
        <taxon>Clostridia</taxon>
        <taxon>Thermosediminibacterales</taxon>
        <taxon>Thermosediminibacteraceae</taxon>
        <taxon>Thermosediminibacter</taxon>
    </lineage>
</organism>
<evidence type="ECO:0000256" key="2">
    <source>
        <dbReference type="ARBA" id="ARBA00023125"/>
    </source>
</evidence>
<evidence type="ECO:0000313" key="6">
    <source>
        <dbReference type="Proteomes" id="UP000000272"/>
    </source>
</evidence>
<sequence>MLEELQKVFKAMGQSTRLKILMLAANRTLCVCELEYILGITQSAVSQHLRILKEANLVIETREGQWAFYSLNKKYLEKIAGNIKTIFGEDLIKCSELSEEIKRLEYLEKHPIITCKRPDTPH</sequence>
<proteinExistence type="predicted"/>
<dbReference type="AlphaFoldDB" id="D9RZR8"/>
<dbReference type="Proteomes" id="UP000000272">
    <property type="component" value="Chromosome"/>
</dbReference>
<dbReference type="InterPro" id="IPR051081">
    <property type="entry name" value="HTH_MetalResp_TranReg"/>
</dbReference>
<accession>D9RZR8</accession>
<evidence type="ECO:0000259" key="4">
    <source>
        <dbReference type="PROSITE" id="PS50987"/>
    </source>
</evidence>
<dbReference type="Pfam" id="PF01022">
    <property type="entry name" value="HTH_5"/>
    <property type="match status" value="1"/>
</dbReference>
<dbReference type="InterPro" id="IPR001845">
    <property type="entry name" value="HTH_ArsR_DNA-bd_dom"/>
</dbReference>
<dbReference type="InterPro" id="IPR036390">
    <property type="entry name" value="WH_DNA-bd_sf"/>
</dbReference>
<dbReference type="InterPro" id="IPR011991">
    <property type="entry name" value="ArsR-like_HTH"/>
</dbReference>
<reference evidence="5 6" key="1">
    <citation type="journal article" date="2010" name="Stand. Genomic Sci.">
        <title>Complete genome sequence of Thermosediminibacter oceani type strain (JW/IW-1228P).</title>
        <authorList>
            <person name="Pitluck S."/>
            <person name="Yasawong M."/>
            <person name="Munk C."/>
            <person name="Nolan M."/>
            <person name="Lapidus A."/>
            <person name="Lucas S."/>
            <person name="Glavina Del Rio T."/>
            <person name="Tice H."/>
            <person name="Cheng J.F."/>
            <person name="Bruce D."/>
            <person name="Detter C."/>
            <person name="Tapia R."/>
            <person name="Han C."/>
            <person name="Goodwin L."/>
            <person name="Liolios K."/>
            <person name="Ivanova N."/>
            <person name="Mavromatis K."/>
            <person name="Mikhailova N."/>
            <person name="Pati A."/>
            <person name="Chen A."/>
            <person name="Palaniappan K."/>
            <person name="Land M."/>
            <person name="Hauser L."/>
            <person name="Chang Y.J."/>
            <person name="Jeffries C.D."/>
            <person name="Rohde M."/>
            <person name="Spring S."/>
            <person name="Sikorski J."/>
            <person name="Goker M."/>
            <person name="Woyke T."/>
            <person name="Bristow J."/>
            <person name="Eisen J.A."/>
            <person name="Markowitz V."/>
            <person name="Hugenholtz P."/>
            <person name="Kyrpides N.C."/>
            <person name="Klenk H.P."/>
        </authorList>
    </citation>
    <scope>NUCLEOTIDE SEQUENCE [LARGE SCALE GENOMIC DNA]</scope>
    <source>
        <strain evidence="6">ATCC BAA-1034 / DSM 16646 / JW/IW-1228P</strain>
    </source>
</reference>
<dbReference type="InterPro" id="IPR036388">
    <property type="entry name" value="WH-like_DNA-bd_sf"/>
</dbReference>
<dbReference type="CDD" id="cd00090">
    <property type="entry name" value="HTH_ARSR"/>
    <property type="match status" value="1"/>
</dbReference>
<dbReference type="KEGG" id="toc:Toce_1974"/>
<keyword evidence="3" id="KW-0804">Transcription</keyword>
<dbReference type="SUPFAM" id="SSF46785">
    <property type="entry name" value="Winged helix' DNA-binding domain"/>
    <property type="match status" value="1"/>
</dbReference>
<dbReference type="PANTHER" id="PTHR33154:SF18">
    <property type="entry name" value="ARSENICAL RESISTANCE OPERON REPRESSOR"/>
    <property type="match status" value="1"/>
</dbReference>
<dbReference type="PROSITE" id="PS50987">
    <property type="entry name" value="HTH_ARSR_2"/>
    <property type="match status" value="1"/>
</dbReference>
<dbReference type="SMART" id="SM00418">
    <property type="entry name" value="HTH_ARSR"/>
    <property type="match status" value="1"/>
</dbReference>
<dbReference type="HOGENOM" id="CLU_097806_3_1_9"/>
<dbReference type="RefSeq" id="WP_013276712.1">
    <property type="nucleotide sequence ID" value="NC_014377.1"/>
</dbReference>
<dbReference type="EMBL" id="CP002131">
    <property type="protein sequence ID" value="ADL08695.1"/>
    <property type="molecule type" value="Genomic_DNA"/>
</dbReference>
<feature type="domain" description="HTH arsR-type" evidence="4">
    <location>
        <begin position="1"/>
        <end position="91"/>
    </location>
</feature>
<dbReference type="GO" id="GO:0003677">
    <property type="term" value="F:DNA binding"/>
    <property type="evidence" value="ECO:0007669"/>
    <property type="project" value="UniProtKB-KW"/>
</dbReference>
<dbReference type="NCBIfam" id="NF033788">
    <property type="entry name" value="HTH_metalloreg"/>
    <property type="match status" value="1"/>
</dbReference>
<evidence type="ECO:0000256" key="3">
    <source>
        <dbReference type="ARBA" id="ARBA00023163"/>
    </source>
</evidence>
<dbReference type="PRINTS" id="PR00778">
    <property type="entry name" value="HTHARSR"/>
</dbReference>
<evidence type="ECO:0000256" key="1">
    <source>
        <dbReference type="ARBA" id="ARBA00023015"/>
    </source>
</evidence>
<gene>
    <name evidence="5" type="ordered locus">Toce_1974</name>
</gene>
<dbReference type="STRING" id="555079.Toce_1974"/>
<dbReference type="PANTHER" id="PTHR33154">
    <property type="entry name" value="TRANSCRIPTIONAL REGULATOR, ARSR FAMILY"/>
    <property type="match status" value="1"/>
</dbReference>
<keyword evidence="2" id="KW-0238">DNA-binding</keyword>
<name>D9RZR8_THEOJ</name>
<protein>
    <submittedName>
        <fullName evidence="5">Regulatory protein ArsR</fullName>
    </submittedName>
</protein>